<sequence length="120" mass="12891">MRLLPAGAAAIGLLVPALPASADPVESGPWTSYSPSFDVQERGCGDVSDLTFRLTCSTGSGDQRAERRYATYSSGTRQFEGYFKISSLAGSRLSGWPRFSTTLHPCTPTAPENPDDEERS</sequence>
<gene>
    <name evidence="2" type="ORF">ITP53_05800</name>
</gene>
<dbReference type="EMBL" id="JADOGI010000011">
    <property type="protein sequence ID" value="MBF8185257.1"/>
    <property type="molecule type" value="Genomic_DNA"/>
</dbReference>
<organism evidence="2 3">
    <name type="scientific">Nonomuraea cypriaca</name>
    <dbReference type="NCBI Taxonomy" id="1187855"/>
    <lineage>
        <taxon>Bacteria</taxon>
        <taxon>Bacillati</taxon>
        <taxon>Actinomycetota</taxon>
        <taxon>Actinomycetes</taxon>
        <taxon>Streptosporangiales</taxon>
        <taxon>Streptosporangiaceae</taxon>
        <taxon>Nonomuraea</taxon>
    </lineage>
</organism>
<dbReference type="Proteomes" id="UP000605361">
    <property type="component" value="Unassembled WGS sequence"/>
</dbReference>
<evidence type="ECO:0008006" key="4">
    <source>
        <dbReference type="Google" id="ProtNLM"/>
    </source>
</evidence>
<keyword evidence="1" id="KW-0732">Signal</keyword>
<evidence type="ECO:0000256" key="1">
    <source>
        <dbReference type="SAM" id="SignalP"/>
    </source>
</evidence>
<evidence type="ECO:0000313" key="3">
    <source>
        <dbReference type="Proteomes" id="UP000605361"/>
    </source>
</evidence>
<dbReference type="RefSeq" id="WP_195894243.1">
    <property type="nucleotide sequence ID" value="NZ_JADOGI010000011.1"/>
</dbReference>
<feature type="chain" id="PRO_5037357271" description="Secreted protein" evidence="1">
    <location>
        <begin position="23"/>
        <end position="120"/>
    </location>
</feature>
<protein>
    <recommendedName>
        <fullName evidence="4">Secreted protein</fullName>
    </recommendedName>
</protein>
<comment type="caution">
    <text evidence="2">The sequence shown here is derived from an EMBL/GenBank/DDBJ whole genome shotgun (WGS) entry which is preliminary data.</text>
</comment>
<accession>A0A931EX92</accession>
<name>A0A931EX92_9ACTN</name>
<evidence type="ECO:0000313" key="2">
    <source>
        <dbReference type="EMBL" id="MBF8185257.1"/>
    </source>
</evidence>
<reference evidence="2" key="1">
    <citation type="submission" date="2020-11" db="EMBL/GenBank/DDBJ databases">
        <title>Whole-genome analyses of Nonomuraea sp. K274.</title>
        <authorList>
            <person name="Veyisoglu A."/>
        </authorList>
    </citation>
    <scope>NUCLEOTIDE SEQUENCE</scope>
    <source>
        <strain evidence="2">K274</strain>
    </source>
</reference>
<proteinExistence type="predicted"/>
<feature type="signal peptide" evidence="1">
    <location>
        <begin position="1"/>
        <end position="22"/>
    </location>
</feature>
<keyword evidence="3" id="KW-1185">Reference proteome</keyword>
<dbReference type="AlphaFoldDB" id="A0A931EX92"/>